<name>A0A1G4YS54_9ACTN</name>
<dbReference type="STRING" id="1960309.SAMN03159343_3357"/>
<dbReference type="Pfam" id="PF04892">
    <property type="entry name" value="VanZ"/>
    <property type="match status" value="1"/>
</dbReference>
<accession>A0A1G4YS54</accession>
<gene>
    <name evidence="4" type="ORF">SAMN03159343_3357</name>
</gene>
<sequence length="186" mass="18822">MTTSWLIAHSWTTTAGLVALLVLGPPLAAWLAGRPRTARRLALLAAVPVVVLTLAPAWPTDGGVRCAVATGWPDLGAVEPLANVLLFAVPVLVATAAWRRPVVAAVGASVLSAAIELVQAVVPLLGRACDTGDWVANSTGAVLGAVLGWLALTAAGRGTGRARRASAPAGPRRSATARSSPPARRG</sequence>
<evidence type="ECO:0000313" key="5">
    <source>
        <dbReference type="Proteomes" id="UP000198981"/>
    </source>
</evidence>
<evidence type="ECO:0000259" key="3">
    <source>
        <dbReference type="Pfam" id="PF04892"/>
    </source>
</evidence>
<dbReference type="OrthoDB" id="4833326at2"/>
<dbReference type="EMBL" id="FMUH01000005">
    <property type="protein sequence ID" value="SCX55748.1"/>
    <property type="molecule type" value="Genomic_DNA"/>
</dbReference>
<feature type="transmembrane region" description="Helical" evidence="2">
    <location>
        <begin position="41"/>
        <end position="60"/>
    </location>
</feature>
<evidence type="ECO:0000256" key="1">
    <source>
        <dbReference type="SAM" id="MobiDB-lite"/>
    </source>
</evidence>
<keyword evidence="2" id="KW-0472">Membrane</keyword>
<evidence type="ECO:0000313" key="4">
    <source>
        <dbReference type="EMBL" id="SCX55748.1"/>
    </source>
</evidence>
<protein>
    <submittedName>
        <fullName evidence="4">VanZ like family protein</fullName>
    </submittedName>
</protein>
<keyword evidence="2" id="KW-0812">Transmembrane</keyword>
<feature type="transmembrane region" description="Helical" evidence="2">
    <location>
        <begin position="103"/>
        <end position="122"/>
    </location>
</feature>
<feature type="region of interest" description="Disordered" evidence="1">
    <location>
        <begin position="161"/>
        <end position="186"/>
    </location>
</feature>
<dbReference type="Proteomes" id="UP000198981">
    <property type="component" value="Unassembled WGS sequence"/>
</dbReference>
<dbReference type="AlphaFoldDB" id="A0A1G4YS54"/>
<evidence type="ECO:0000256" key="2">
    <source>
        <dbReference type="SAM" id="Phobius"/>
    </source>
</evidence>
<dbReference type="InterPro" id="IPR006976">
    <property type="entry name" value="VanZ-like"/>
</dbReference>
<dbReference type="RefSeq" id="WP_092806353.1">
    <property type="nucleotide sequence ID" value="NZ_FMUH01000005.1"/>
</dbReference>
<feature type="transmembrane region" description="Helical" evidence="2">
    <location>
        <begin position="134"/>
        <end position="155"/>
    </location>
</feature>
<keyword evidence="2" id="KW-1133">Transmembrane helix</keyword>
<feature type="transmembrane region" description="Helical" evidence="2">
    <location>
        <begin position="80"/>
        <end position="98"/>
    </location>
</feature>
<feature type="compositionally biased region" description="Low complexity" evidence="1">
    <location>
        <begin position="165"/>
        <end position="186"/>
    </location>
</feature>
<organism evidence="4 5">
    <name type="scientific">Klenkia marina</name>
    <dbReference type="NCBI Taxonomy" id="1960309"/>
    <lineage>
        <taxon>Bacteria</taxon>
        <taxon>Bacillati</taxon>
        <taxon>Actinomycetota</taxon>
        <taxon>Actinomycetes</taxon>
        <taxon>Geodermatophilales</taxon>
        <taxon>Geodermatophilaceae</taxon>
        <taxon>Klenkia</taxon>
    </lineage>
</organism>
<feature type="domain" description="VanZ-like" evidence="3">
    <location>
        <begin position="78"/>
        <end position="150"/>
    </location>
</feature>
<reference evidence="5" key="1">
    <citation type="submission" date="2016-10" db="EMBL/GenBank/DDBJ databases">
        <authorList>
            <person name="Varghese N."/>
            <person name="Submissions S."/>
        </authorList>
    </citation>
    <scope>NUCLEOTIDE SEQUENCE [LARGE SCALE GENOMIC DNA]</scope>
    <source>
        <strain evidence="5">DSM 45722</strain>
    </source>
</reference>
<proteinExistence type="predicted"/>
<keyword evidence="5" id="KW-1185">Reference proteome</keyword>
<feature type="transmembrane region" description="Helical" evidence="2">
    <location>
        <begin position="6"/>
        <end position="29"/>
    </location>
</feature>